<feature type="non-terminal residue" evidence="1">
    <location>
        <position position="1"/>
    </location>
</feature>
<comment type="caution">
    <text evidence="1">The sequence shown here is derived from an EMBL/GenBank/DDBJ whole genome shotgun (WGS) entry which is preliminary data.</text>
</comment>
<organism evidence="1 2">
    <name type="scientific">Mucuna pruriens</name>
    <name type="common">Velvet bean</name>
    <name type="synonym">Dolichos pruriens</name>
    <dbReference type="NCBI Taxonomy" id="157652"/>
    <lineage>
        <taxon>Eukaryota</taxon>
        <taxon>Viridiplantae</taxon>
        <taxon>Streptophyta</taxon>
        <taxon>Embryophyta</taxon>
        <taxon>Tracheophyta</taxon>
        <taxon>Spermatophyta</taxon>
        <taxon>Magnoliopsida</taxon>
        <taxon>eudicotyledons</taxon>
        <taxon>Gunneridae</taxon>
        <taxon>Pentapetalae</taxon>
        <taxon>rosids</taxon>
        <taxon>fabids</taxon>
        <taxon>Fabales</taxon>
        <taxon>Fabaceae</taxon>
        <taxon>Papilionoideae</taxon>
        <taxon>50 kb inversion clade</taxon>
        <taxon>NPAAA clade</taxon>
        <taxon>indigoferoid/millettioid clade</taxon>
        <taxon>Phaseoleae</taxon>
        <taxon>Mucuna</taxon>
    </lineage>
</organism>
<dbReference type="AlphaFoldDB" id="A0A371HPI2"/>
<keyword evidence="2" id="KW-1185">Reference proteome</keyword>
<sequence length="59" mass="7085">MDKFLLRIQECTVKKDVELVYVKNQDQVADIFTKFLDFEDFRRLRARLGVQIFLIMKGC</sequence>
<protein>
    <recommendedName>
        <fullName evidence="3">Copia protein</fullName>
    </recommendedName>
</protein>
<dbReference type="EMBL" id="QJKJ01002029">
    <property type="protein sequence ID" value="RDY04711.1"/>
    <property type="molecule type" value="Genomic_DNA"/>
</dbReference>
<dbReference type="OrthoDB" id="2551793at2759"/>
<name>A0A371HPI2_MUCPR</name>
<reference evidence="1" key="1">
    <citation type="submission" date="2018-05" db="EMBL/GenBank/DDBJ databases">
        <title>Draft genome of Mucuna pruriens seed.</title>
        <authorList>
            <person name="Nnadi N.E."/>
            <person name="Vos R."/>
            <person name="Hasami M.H."/>
            <person name="Devisetty U.K."/>
            <person name="Aguiy J.C."/>
        </authorList>
    </citation>
    <scope>NUCLEOTIDE SEQUENCE [LARGE SCALE GENOMIC DNA]</scope>
    <source>
        <strain evidence="1">JCA_2017</strain>
    </source>
</reference>
<evidence type="ECO:0000313" key="1">
    <source>
        <dbReference type="EMBL" id="RDY04711.1"/>
    </source>
</evidence>
<evidence type="ECO:0000313" key="2">
    <source>
        <dbReference type="Proteomes" id="UP000257109"/>
    </source>
</evidence>
<proteinExistence type="predicted"/>
<evidence type="ECO:0008006" key="3">
    <source>
        <dbReference type="Google" id="ProtNLM"/>
    </source>
</evidence>
<accession>A0A371HPI2</accession>
<gene>
    <name evidence="1" type="ORF">CR513_11547</name>
</gene>
<dbReference type="Proteomes" id="UP000257109">
    <property type="component" value="Unassembled WGS sequence"/>
</dbReference>